<proteinExistence type="predicted"/>
<dbReference type="EMBL" id="JAUQSX010000026">
    <property type="protein sequence ID" value="MDO7849948.1"/>
    <property type="molecule type" value="Genomic_DNA"/>
</dbReference>
<evidence type="ECO:0000313" key="2">
    <source>
        <dbReference type="Proteomes" id="UP001167796"/>
    </source>
</evidence>
<gene>
    <name evidence="1" type="ORF">Q5H92_26550</name>
</gene>
<reference evidence="1" key="1">
    <citation type="submission" date="2023-07" db="EMBL/GenBank/DDBJ databases">
        <authorList>
            <person name="Kim M.K."/>
        </authorList>
    </citation>
    <scope>NUCLEOTIDE SEQUENCE</scope>
    <source>
        <strain evidence="1">M29</strain>
    </source>
</reference>
<dbReference type="Proteomes" id="UP001167796">
    <property type="component" value="Unassembled WGS sequence"/>
</dbReference>
<protein>
    <submittedName>
        <fullName evidence="1">Uncharacterized protein</fullName>
    </submittedName>
</protein>
<sequence>MTQDFSLWKHQVRQAIRGLSTFEPPFGQGFRAALHALYIESHFVEFMAAQGWRQAGLGEEAGAVLLNLQTQLNDYDEPDTDVAVLADPRWWAILGVVLQAAALLGGDDCQVYRPRPHR</sequence>
<keyword evidence="2" id="KW-1185">Reference proteome</keyword>
<accession>A0ABT9AJX5</accession>
<dbReference type="RefSeq" id="WP_305014607.1">
    <property type="nucleotide sequence ID" value="NZ_JAUQSX010000026.1"/>
</dbReference>
<name>A0ABT9AJX5_9BACT</name>
<comment type="caution">
    <text evidence="1">The sequence shown here is derived from an EMBL/GenBank/DDBJ whole genome shotgun (WGS) entry which is preliminary data.</text>
</comment>
<evidence type="ECO:0000313" key="1">
    <source>
        <dbReference type="EMBL" id="MDO7849948.1"/>
    </source>
</evidence>
<organism evidence="1 2">
    <name type="scientific">Hymenobacter mellowenesis</name>
    <dbReference type="NCBI Taxonomy" id="3063995"/>
    <lineage>
        <taxon>Bacteria</taxon>
        <taxon>Pseudomonadati</taxon>
        <taxon>Bacteroidota</taxon>
        <taxon>Cytophagia</taxon>
        <taxon>Cytophagales</taxon>
        <taxon>Hymenobacteraceae</taxon>
        <taxon>Hymenobacter</taxon>
    </lineage>
</organism>